<dbReference type="AlphaFoldDB" id="A0A401LCT8"/>
<organism evidence="1 2">
    <name type="scientific">Anaerotignum faecicola</name>
    <dbReference type="NCBI Taxonomy" id="2358141"/>
    <lineage>
        <taxon>Bacteria</taxon>
        <taxon>Bacillati</taxon>
        <taxon>Bacillota</taxon>
        <taxon>Clostridia</taxon>
        <taxon>Lachnospirales</taxon>
        <taxon>Anaerotignaceae</taxon>
        <taxon>Anaerotignum</taxon>
    </lineage>
</organism>
<dbReference type="InterPro" id="IPR036412">
    <property type="entry name" value="HAD-like_sf"/>
</dbReference>
<name>A0A401LCT8_9FIRM</name>
<dbReference type="SUPFAM" id="SSF56784">
    <property type="entry name" value="HAD-like"/>
    <property type="match status" value="1"/>
</dbReference>
<dbReference type="Pfam" id="PF08282">
    <property type="entry name" value="Hydrolase_3"/>
    <property type="match status" value="1"/>
</dbReference>
<gene>
    <name evidence="1" type="ORF">KGMB03357_10110</name>
</gene>
<dbReference type="OrthoDB" id="9781413at2"/>
<evidence type="ECO:0000313" key="2">
    <source>
        <dbReference type="Proteomes" id="UP000287361"/>
    </source>
</evidence>
<protein>
    <submittedName>
        <fullName evidence="1">Sugar phosphate phosphatase</fullName>
    </submittedName>
</protein>
<dbReference type="NCBIfam" id="TIGR00099">
    <property type="entry name" value="Cof-subfamily"/>
    <property type="match status" value="1"/>
</dbReference>
<dbReference type="SFLD" id="SFLDS00003">
    <property type="entry name" value="Haloacid_Dehalogenase"/>
    <property type="match status" value="1"/>
</dbReference>
<proteinExistence type="predicted"/>
<dbReference type="EMBL" id="BHVZ01000001">
    <property type="protein sequence ID" value="GCB29350.1"/>
    <property type="molecule type" value="Genomic_DNA"/>
</dbReference>
<sequence>MGYKMVFSDMDGTLLWKGVRVSVENSAAIRKAVDKGVEFVICTGRGVFGVEKHLQELHLLGKKGYVICQNGAAVYDLRDMHLVLKSSFSPSVVQPIAERARALGLELFYYDDRNFMIEKLTDEVKSYCWMMQANPRILQEPTDYAGEFTKCLISGERKNLSALKRYVEKTAGDIFDLFYSSETYLELVKKGVSKGNALAATAQEANVPLAETIAIGDSDNDLSMILQAGLGVAMKNGEAHVKAAADYITERSCEENGVAEVIEKFILK</sequence>
<dbReference type="GeneID" id="86194007"/>
<dbReference type="InterPro" id="IPR023214">
    <property type="entry name" value="HAD_sf"/>
</dbReference>
<comment type="caution">
    <text evidence="1">The sequence shown here is derived from an EMBL/GenBank/DDBJ whole genome shotgun (WGS) entry which is preliminary data.</text>
</comment>
<dbReference type="Gene3D" id="3.40.50.1000">
    <property type="entry name" value="HAD superfamily/HAD-like"/>
    <property type="match status" value="1"/>
</dbReference>
<dbReference type="PANTHER" id="PTHR10000:SF8">
    <property type="entry name" value="HAD SUPERFAMILY HYDROLASE-LIKE, TYPE 3"/>
    <property type="match status" value="1"/>
</dbReference>
<dbReference type="Gene3D" id="3.30.1240.10">
    <property type="match status" value="1"/>
</dbReference>
<dbReference type="PROSITE" id="PS01229">
    <property type="entry name" value="COF_2"/>
    <property type="match status" value="1"/>
</dbReference>
<accession>A0A401LCT8</accession>
<dbReference type="NCBIfam" id="TIGR01484">
    <property type="entry name" value="HAD-SF-IIB"/>
    <property type="match status" value="1"/>
</dbReference>
<keyword evidence="2" id="KW-1185">Reference proteome</keyword>
<dbReference type="InterPro" id="IPR006379">
    <property type="entry name" value="HAD-SF_hydro_IIB"/>
</dbReference>
<dbReference type="SFLD" id="SFLDG01140">
    <property type="entry name" value="C2.B:_Phosphomannomutase_and_P"/>
    <property type="match status" value="1"/>
</dbReference>
<dbReference type="GO" id="GO:0016791">
    <property type="term" value="F:phosphatase activity"/>
    <property type="evidence" value="ECO:0007669"/>
    <property type="project" value="TreeGrafter"/>
</dbReference>
<dbReference type="Proteomes" id="UP000287361">
    <property type="component" value="Unassembled WGS sequence"/>
</dbReference>
<dbReference type="PANTHER" id="PTHR10000">
    <property type="entry name" value="PHOSPHOSERINE PHOSPHATASE"/>
    <property type="match status" value="1"/>
</dbReference>
<reference evidence="1 2" key="1">
    <citation type="submission" date="2018-10" db="EMBL/GenBank/DDBJ databases">
        <title>Draft Genome Sequence of Anaerotignum sp. KCTC 15736.</title>
        <authorList>
            <person name="Choi S.H."/>
            <person name="Kim J.S."/>
            <person name="Kang S.W."/>
            <person name="Lee J.S."/>
            <person name="Park S.H."/>
        </authorList>
    </citation>
    <scope>NUCLEOTIDE SEQUENCE [LARGE SCALE GENOMIC DNA]</scope>
    <source>
        <strain evidence="1 2">KCTC 15736</strain>
    </source>
</reference>
<dbReference type="CDD" id="cd07516">
    <property type="entry name" value="HAD_Pase"/>
    <property type="match status" value="1"/>
</dbReference>
<dbReference type="GO" id="GO:0000287">
    <property type="term" value="F:magnesium ion binding"/>
    <property type="evidence" value="ECO:0007669"/>
    <property type="project" value="TreeGrafter"/>
</dbReference>
<dbReference type="GO" id="GO:0005829">
    <property type="term" value="C:cytosol"/>
    <property type="evidence" value="ECO:0007669"/>
    <property type="project" value="TreeGrafter"/>
</dbReference>
<dbReference type="InterPro" id="IPR000150">
    <property type="entry name" value="Cof"/>
</dbReference>
<dbReference type="RefSeq" id="WP_016407240.1">
    <property type="nucleotide sequence ID" value="NZ_DAVZTY010000090.1"/>
</dbReference>
<evidence type="ECO:0000313" key="1">
    <source>
        <dbReference type="EMBL" id="GCB29350.1"/>
    </source>
</evidence>